<accession>K8FCI8</accession>
<name>K8FCI8_9CHLO</name>
<evidence type="ECO:0000313" key="2">
    <source>
        <dbReference type="Proteomes" id="UP000198341"/>
    </source>
</evidence>
<dbReference type="AlphaFoldDB" id="K8FCI8"/>
<proteinExistence type="predicted"/>
<dbReference type="GeneID" id="19011658"/>
<sequence>MKENYFMTKRKPKVLKLQSNDSQDNSMQGVNLAFANSCELFIRDILPAVFFLLETSKLRIWFNFVIGSRKTHNLTCSYFLFHLVRSESARSTRSSYDFHILTALAAATKCCEWYFSSASTITYDKKAQLPKCGEVSSALKSIPKHPKGLSFQDFNRCCPLCLNKRVGPTLLIRSGYVEVQYLIYSFYCINHRYVFCFSCISEHVLKYNTCPVTKKSTLNCSDDLRMLYEVHC</sequence>
<dbReference type="OrthoDB" id="107372at2759"/>
<evidence type="ECO:0000313" key="1">
    <source>
        <dbReference type="EMBL" id="CCO19543.1"/>
    </source>
</evidence>
<protein>
    <submittedName>
        <fullName evidence="1">Uncharacterized protein</fullName>
    </submittedName>
</protein>
<dbReference type="EMBL" id="FO082265">
    <property type="protein sequence ID" value="CCO19543.1"/>
    <property type="molecule type" value="Genomic_DNA"/>
</dbReference>
<dbReference type="Proteomes" id="UP000198341">
    <property type="component" value="Chromosome 14"/>
</dbReference>
<dbReference type="STRING" id="41875.K8FCI8"/>
<gene>
    <name evidence="1" type="ordered locus">Bathy14g01460</name>
</gene>
<keyword evidence="2" id="KW-1185">Reference proteome</keyword>
<reference evidence="1 2" key="1">
    <citation type="submission" date="2011-10" db="EMBL/GenBank/DDBJ databases">
        <authorList>
            <person name="Genoscope - CEA"/>
        </authorList>
    </citation>
    <scope>NUCLEOTIDE SEQUENCE [LARGE SCALE GENOMIC DNA]</scope>
    <source>
        <strain evidence="1 2">RCC 1105</strain>
    </source>
</reference>
<dbReference type="KEGG" id="bpg:Bathy14g01460"/>
<organism evidence="1 2">
    <name type="scientific">Bathycoccus prasinos</name>
    <dbReference type="NCBI Taxonomy" id="41875"/>
    <lineage>
        <taxon>Eukaryota</taxon>
        <taxon>Viridiplantae</taxon>
        <taxon>Chlorophyta</taxon>
        <taxon>Mamiellophyceae</taxon>
        <taxon>Mamiellales</taxon>
        <taxon>Bathycoccaceae</taxon>
        <taxon>Bathycoccus</taxon>
    </lineage>
</organism>
<dbReference type="RefSeq" id="XP_007509086.1">
    <property type="nucleotide sequence ID" value="XM_007509024.1"/>
</dbReference>